<reference evidence="2 3" key="1">
    <citation type="journal article" date="2008" name="Nature">
        <title>The genome of Laccaria bicolor provides insights into mycorrhizal symbiosis.</title>
        <authorList>
            <person name="Martin F."/>
            <person name="Aerts A."/>
            <person name="Ahren D."/>
            <person name="Brun A."/>
            <person name="Danchin E.G.J."/>
            <person name="Duchaussoy F."/>
            <person name="Gibon J."/>
            <person name="Kohler A."/>
            <person name="Lindquist E."/>
            <person name="Pereda V."/>
            <person name="Salamov A."/>
            <person name="Shapiro H.J."/>
            <person name="Wuyts J."/>
            <person name="Blaudez D."/>
            <person name="Buee M."/>
            <person name="Brokstein P."/>
            <person name="Canbaeck B."/>
            <person name="Cohen D."/>
            <person name="Courty P.E."/>
            <person name="Coutinho P.M."/>
            <person name="Delaruelle C."/>
            <person name="Detter J.C."/>
            <person name="Deveau A."/>
            <person name="DiFazio S."/>
            <person name="Duplessis S."/>
            <person name="Fraissinet-Tachet L."/>
            <person name="Lucic E."/>
            <person name="Frey-Klett P."/>
            <person name="Fourrey C."/>
            <person name="Feussner I."/>
            <person name="Gay G."/>
            <person name="Grimwood J."/>
            <person name="Hoegger P.J."/>
            <person name="Jain P."/>
            <person name="Kilaru S."/>
            <person name="Labbe J."/>
            <person name="Lin Y.C."/>
            <person name="Legue V."/>
            <person name="Le Tacon F."/>
            <person name="Marmeisse R."/>
            <person name="Melayah D."/>
            <person name="Montanini B."/>
            <person name="Muratet M."/>
            <person name="Nehls U."/>
            <person name="Niculita-Hirzel H."/>
            <person name="Oudot-Le Secq M.P."/>
            <person name="Peter M."/>
            <person name="Quesneville H."/>
            <person name="Rajashekar B."/>
            <person name="Reich M."/>
            <person name="Rouhier N."/>
            <person name="Schmutz J."/>
            <person name="Yin T."/>
            <person name="Chalot M."/>
            <person name="Henrissat B."/>
            <person name="Kuees U."/>
            <person name="Lucas S."/>
            <person name="Van de Peer Y."/>
            <person name="Podila G.K."/>
            <person name="Polle A."/>
            <person name="Pukkila P.J."/>
            <person name="Richardson P.M."/>
            <person name="Rouze P."/>
            <person name="Sanders I.R."/>
            <person name="Stajich J.E."/>
            <person name="Tunlid A."/>
            <person name="Tuskan G."/>
            <person name="Grigoriev I.V."/>
        </authorList>
    </citation>
    <scope>NUCLEOTIDE SEQUENCE [LARGE SCALE GENOMIC DNA]</scope>
    <source>
        <strain evidence="3">S238N-H82 / ATCC MYA-4686</strain>
    </source>
</reference>
<dbReference type="HOGENOM" id="CLU_1129216_0_0_1"/>
<dbReference type="InParanoid" id="B0DWC6"/>
<organism evidence="3">
    <name type="scientific">Laccaria bicolor (strain S238N-H82 / ATCC MYA-4686)</name>
    <name type="common">Bicoloured deceiver</name>
    <name type="synonym">Laccaria laccata var. bicolor</name>
    <dbReference type="NCBI Taxonomy" id="486041"/>
    <lineage>
        <taxon>Eukaryota</taxon>
        <taxon>Fungi</taxon>
        <taxon>Dikarya</taxon>
        <taxon>Basidiomycota</taxon>
        <taxon>Agaricomycotina</taxon>
        <taxon>Agaricomycetes</taxon>
        <taxon>Agaricomycetidae</taxon>
        <taxon>Agaricales</taxon>
        <taxon>Agaricineae</taxon>
        <taxon>Hydnangiaceae</taxon>
        <taxon>Laccaria</taxon>
    </lineage>
</organism>
<feature type="compositionally biased region" description="Polar residues" evidence="1">
    <location>
        <begin position="19"/>
        <end position="32"/>
    </location>
</feature>
<evidence type="ECO:0000256" key="1">
    <source>
        <dbReference type="SAM" id="MobiDB-lite"/>
    </source>
</evidence>
<proteinExistence type="predicted"/>
<dbReference type="AlphaFoldDB" id="B0DWC6"/>
<sequence>MHIPSPKLWTSYVFRSRNDQNSSRPVEQTNGDRGQGRTPARNNEGPPSGGSTSSGNDNDLDRRGNPPQSNPPPSNWYVPPRGNEGGGGGEPGGGGGGGGGGNGNHNNPDPQDPNYPPWWRTPEEWQINRKLNANVLPEWDGAGETAIDYLSRMGFLAALSSKMKEGIAQLAPFKWTSYALSWWETLPTPDRTYFQYFTLPHEFRRTPVDSHRMSEFHPESTGMVGISNSSGFCRILNGIPMDSIGF</sequence>
<name>B0DWC6_LACBS</name>
<dbReference type="GeneID" id="6083969"/>
<dbReference type="OrthoDB" id="3271192at2759"/>
<evidence type="ECO:0000313" key="2">
    <source>
        <dbReference type="EMBL" id="EDR01025.1"/>
    </source>
</evidence>
<dbReference type="Proteomes" id="UP000001194">
    <property type="component" value="Unassembled WGS sequence"/>
</dbReference>
<feature type="region of interest" description="Disordered" evidence="1">
    <location>
        <begin position="1"/>
        <end position="120"/>
    </location>
</feature>
<dbReference type="RefSeq" id="XP_001888244.1">
    <property type="nucleotide sequence ID" value="XM_001888209.1"/>
</dbReference>
<protein>
    <submittedName>
        <fullName evidence="2">Predicted protein</fullName>
    </submittedName>
</protein>
<dbReference type="EMBL" id="DS547143">
    <property type="protein sequence ID" value="EDR01025.1"/>
    <property type="molecule type" value="Genomic_DNA"/>
</dbReference>
<evidence type="ECO:0000313" key="3">
    <source>
        <dbReference type="Proteomes" id="UP000001194"/>
    </source>
</evidence>
<dbReference type="KEGG" id="lbc:LACBIDRAFT_333570"/>
<gene>
    <name evidence="2" type="ORF">LACBIDRAFT_333570</name>
</gene>
<keyword evidence="3" id="KW-1185">Reference proteome</keyword>
<feature type="compositionally biased region" description="Low complexity" evidence="1">
    <location>
        <begin position="42"/>
        <end position="57"/>
    </location>
</feature>
<feature type="compositionally biased region" description="Gly residues" evidence="1">
    <location>
        <begin position="83"/>
        <end position="103"/>
    </location>
</feature>
<accession>B0DWC6</accession>